<keyword evidence="9" id="KW-0472">Membrane</keyword>
<comment type="similarity">
    <text evidence="7 8">Belongs to the PINc/VapC protein family.</text>
</comment>
<protein>
    <recommendedName>
        <fullName evidence="8">Ribonuclease VapC</fullName>
        <shortName evidence="8">RNase VapC</shortName>
        <ecNumber evidence="8">3.1.-.-</ecNumber>
    </recommendedName>
    <alternativeName>
        <fullName evidence="8">Toxin VapC</fullName>
    </alternativeName>
</protein>
<dbReference type="EC" id="3.1.-.-" evidence="8"/>
<keyword evidence="9" id="KW-0812">Transmembrane</keyword>
<dbReference type="InterPro" id="IPR029060">
    <property type="entry name" value="PIN-like_dom_sf"/>
</dbReference>
<dbReference type="Proteomes" id="UP000050277">
    <property type="component" value="Unassembled WGS sequence"/>
</dbReference>
<evidence type="ECO:0000256" key="6">
    <source>
        <dbReference type="ARBA" id="ARBA00022842"/>
    </source>
</evidence>
<dbReference type="RefSeq" id="WP_054534327.1">
    <property type="nucleotide sequence ID" value="NZ_LGKP01000015.1"/>
</dbReference>
<feature type="domain" description="PIN" evidence="10">
    <location>
        <begin position="4"/>
        <end position="126"/>
    </location>
</feature>
<evidence type="ECO:0000256" key="7">
    <source>
        <dbReference type="ARBA" id="ARBA00038093"/>
    </source>
</evidence>
<dbReference type="PANTHER" id="PTHR33653:SF1">
    <property type="entry name" value="RIBONUCLEASE VAPC2"/>
    <property type="match status" value="1"/>
</dbReference>
<evidence type="ECO:0000259" key="10">
    <source>
        <dbReference type="Pfam" id="PF01850"/>
    </source>
</evidence>
<dbReference type="CDD" id="cd09881">
    <property type="entry name" value="PIN_VapC4-5_FitB-like"/>
    <property type="match status" value="1"/>
</dbReference>
<evidence type="ECO:0000256" key="2">
    <source>
        <dbReference type="ARBA" id="ARBA00022649"/>
    </source>
</evidence>
<dbReference type="OrthoDB" id="9811788at2"/>
<keyword evidence="12" id="KW-1185">Reference proteome</keyword>
<dbReference type="AlphaFoldDB" id="A0A0N8GSD6"/>
<keyword evidence="4 8" id="KW-0479">Metal-binding</keyword>
<reference evidence="11 12" key="1">
    <citation type="submission" date="2015-07" db="EMBL/GenBank/DDBJ databases">
        <title>Whole genome sequence of Herpetosiphon geysericola DSM 7119.</title>
        <authorList>
            <person name="Hemp J."/>
            <person name="Ward L.M."/>
            <person name="Pace L.A."/>
            <person name="Fischer W.W."/>
        </authorList>
    </citation>
    <scope>NUCLEOTIDE SEQUENCE [LARGE SCALE GENOMIC DNA]</scope>
    <source>
        <strain evidence="11 12">DSM 7119</strain>
    </source>
</reference>
<proteinExistence type="inferred from homology"/>
<dbReference type="Pfam" id="PF01850">
    <property type="entry name" value="PIN"/>
    <property type="match status" value="1"/>
</dbReference>
<keyword evidence="5 8" id="KW-0378">Hydrolase</keyword>
<dbReference type="GO" id="GO:0016787">
    <property type="term" value="F:hydrolase activity"/>
    <property type="evidence" value="ECO:0007669"/>
    <property type="project" value="UniProtKB-KW"/>
</dbReference>
<dbReference type="STRING" id="70996.SE18_10150"/>
<organism evidence="11 12">
    <name type="scientific">Herpetosiphon geysericola</name>
    <dbReference type="NCBI Taxonomy" id="70996"/>
    <lineage>
        <taxon>Bacteria</taxon>
        <taxon>Bacillati</taxon>
        <taxon>Chloroflexota</taxon>
        <taxon>Chloroflexia</taxon>
        <taxon>Herpetosiphonales</taxon>
        <taxon>Herpetosiphonaceae</taxon>
        <taxon>Herpetosiphon</taxon>
    </lineage>
</organism>
<dbReference type="EMBL" id="LGKP01000015">
    <property type="protein sequence ID" value="KPL89002.1"/>
    <property type="molecule type" value="Genomic_DNA"/>
</dbReference>
<evidence type="ECO:0000313" key="12">
    <source>
        <dbReference type="Proteomes" id="UP000050277"/>
    </source>
</evidence>
<dbReference type="HAMAP" id="MF_00265">
    <property type="entry name" value="VapC_Nob1"/>
    <property type="match status" value="1"/>
</dbReference>
<comment type="cofactor">
    <cofactor evidence="1 8">
        <name>Mg(2+)</name>
        <dbReference type="ChEBI" id="CHEBI:18420"/>
    </cofactor>
</comment>
<evidence type="ECO:0000256" key="4">
    <source>
        <dbReference type="ARBA" id="ARBA00022723"/>
    </source>
</evidence>
<sequence length="134" mass="14822">MAIYLLDTNHVSPLITPSHPLRHRVITAIAAGATFAICVPMVTELIFGIGLLPRAVANRAAWAQIQPLFPCYLPDETDAVHAAEMQIALRRQGRQLATVDALIAALALRYDLVLLTTDKDFDAVPELRIENWLR</sequence>
<dbReference type="SUPFAM" id="SSF88723">
    <property type="entry name" value="PIN domain-like"/>
    <property type="match status" value="1"/>
</dbReference>
<evidence type="ECO:0000256" key="3">
    <source>
        <dbReference type="ARBA" id="ARBA00022722"/>
    </source>
</evidence>
<dbReference type="InterPro" id="IPR022907">
    <property type="entry name" value="VapC_family"/>
</dbReference>
<feature type="transmembrane region" description="Helical" evidence="9">
    <location>
        <begin position="25"/>
        <end position="52"/>
    </location>
</feature>
<dbReference type="GO" id="GO:0004540">
    <property type="term" value="F:RNA nuclease activity"/>
    <property type="evidence" value="ECO:0007669"/>
    <property type="project" value="InterPro"/>
</dbReference>
<dbReference type="PANTHER" id="PTHR33653">
    <property type="entry name" value="RIBONUCLEASE VAPC2"/>
    <property type="match status" value="1"/>
</dbReference>
<keyword evidence="3 8" id="KW-0540">Nuclease</keyword>
<keyword evidence="8" id="KW-0800">Toxin</keyword>
<keyword evidence="2 8" id="KW-1277">Toxin-antitoxin system</keyword>
<keyword evidence="9" id="KW-1133">Transmembrane helix</keyword>
<dbReference type="InterPro" id="IPR002716">
    <property type="entry name" value="PIN_dom"/>
</dbReference>
<keyword evidence="6 8" id="KW-0460">Magnesium</keyword>
<evidence type="ECO:0000313" key="11">
    <source>
        <dbReference type="EMBL" id="KPL89002.1"/>
    </source>
</evidence>
<comment type="function">
    <text evidence="8">Toxic component of a toxin-antitoxin (TA) system. An RNase.</text>
</comment>
<dbReference type="Gene3D" id="3.40.50.1010">
    <property type="entry name" value="5'-nuclease"/>
    <property type="match status" value="1"/>
</dbReference>
<dbReference type="InterPro" id="IPR050556">
    <property type="entry name" value="Type_II_TA_system_RNase"/>
</dbReference>
<name>A0A0N8GSD6_9CHLR</name>
<gene>
    <name evidence="8" type="primary">vapC</name>
    <name evidence="11" type="ORF">SE18_10150</name>
</gene>
<comment type="caution">
    <text evidence="11">The sequence shown here is derived from an EMBL/GenBank/DDBJ whole genome shotgun (WGS) entry which is preliminary data.</text>
</comment>
<evidence type="ECO:0000256" key="1">
    <source>
        <dbReference type="ARBA" id="ARBA00001946"/>
    </source>
</evidence>
<evidence type="ECO:0000256" key="9">
    <source>
        <dbReference type="SAM" id="Phobius"/>
    </source>
</evidence>
<feature type="binding site" evidence="8">
    <location>
        <position position="7"/>
    </location>
    <ligand>
        <name>Mg(2+)</name>
        <dbReference type="ChEBI" id="CHEBI:18420"/>
    </ligand>
</feature>
<accession>A0A0N8GSD6</accession>
<dbReference type="GO" id="GO:0090729">
    <property type="term" value="F:toxin activity"/>
    <property type="evidence" value="ECO:0007669"/>
    <property type="project" value="UniProtKB-KW"/>
</dbReference>
<evidence type="ECO:0000256" key="5">
    <source>
        <dbReference type="ARBA" id="ARBA00022801"/>
    </source>
</evidence>
<dbReference type="GO" id="GO:0000287">
    <property type="term" value="F:magnesium ion binding"/>
    <property type="evidence" value="ECO:0007669"/>
    <property type="project" value="UniProtKB-UniRule"/>
</dbReference>
<feature type="binding site" evidence="8">
    <location>
        <position position="100"/>
    </location>
    <ligand>
        <name>Mg(2+)</name>
        <dbReference type="ChEBI" id="CHEBI:18420"/>
    </ligand>
</feature>
<evidence type="ECO:0000256" key="8">
    <source>
        <dbReference type="HAMAP-Rule" id="MF_00265"/>
    </source>
</evidence>